<dbReference type="SUPFAM" id="SSF46689">
    <property type="entry name" value="Homeodomain-like"/>
    <property type="match status" value="1"/>
</dbReference>
<dbReference type="PROSITE" id="PS50960">
    <property type="entry name" value="HTH_PSQ"/>
    <property type="match status" value="1"/>
</dbReference>
<evidence type="ECO:0000259" key="5">
    <source>
        <dbReference type="PROSITE" id="PS51253"/>
    </source>
</evidence>
<accession>M1WG67</accession>
<dbReference type="Gene3D" id="1.10.10.60">
    <property type="entry name" value="Homeodomain-like"/>
    <property type="match status" value="1"/>
</dbReference>
<feature type="domain" description="HTH CENPB-type" evidence="5">
    <location>
        <begin position="48"/>
        <end position="118"/>
    </location>
</feature>
<dbReference type="PROSITE" id="PS51253">
    <property type="entry name" value="HTH_CENPB"/>
    <property type="match status" value="1"/>
</dbReference>
<dbReference type="GO" id="GO:0005634">
    <property type="term" value="C:nucleus"/>
    <property type="evidence" value="ECO:0007669"/>
    <property type="project" value="UniProtKB-SubCell"/>
</dbReference>
<reference evidence="6 7" key="1">
    <citation type="journal article" date="2013" name="PLoS Genet.">
        <title>Plant-symbiotic fungi as chemical engineers: Multi-genome analysis of the Clavicipitaceae reveals dynamics of alkaloid loci.</title>
        <authorList>
            <person name="Schardl C.L."/>
            <person name="Young C.A."/>
            <person name="Hesse U."/>
            <person name="Amyotte S.G."/>
            <person name="Andreeva K."/>
            <person name="Calie P.J."/>
            <person name="Fleetwood D.J."/>
            <person name="Haws D.C."/>
            <person name="Moore N."/>
            <person name="Oeser B."/>
            <person name="Panaccione D.G."/>
            <person name="Schweri K.K."/>
            <person name="Voisey C.R."/>
            <person name="Farman M.L."/>
            <person name="Jaromczyk J.W."/>
            <person name="Roe B.A."/>
            <person name="O'Sullivan D.M."/>
            <person name="Scott B."/>
            <person name="Tudzynski P."/>
            <person name="An Z."/>
            <person name="Arnaoudova E.G."/>
            <person name="Bullock C.T."/>
            <person name="Charlton N.D."/>
            <person name="Chen L."/>
            <person name="Cox M."/>
            <person name="Dinkins R.D."/>
            <person name="Florea S."/>
            <person name="Glenn A.E."/>
            <person name="Gordon A."/>
            <person name="Gueldener U."/>
            <person name="Harris D.R."/>
            <person name="Hollin W."/>
            <person name="Jaromczyk J."/>
            <person name="Johnson R.D."/>
            <person name="Khan A.K."/>
            <person name="Leistner E."/>
            <person name="Leuchtmann A."/>
            <person name="Li C."/>
            <person name="Liu J."/>
            <person name="Liu J."/>
            <person name="Liu M."/>
            <person name="Mace W."/>
            <person name="Machado C."/>
            <person name="Nagabhyru P."/>
            <person name="Pan J."/>
            <person name="Schmid J."/>
            <person name="Sugawara K."/>
            <person name="Steiner U."/>
            <person name="Takach J.E."/>
            <person name="Tanaka E."/>
            <person name="Webb J.S."/>
            <person name="Wilson E.V."/>
            <person name="Wiseman J.L."/>
            <person name="Yoshida R."/>
            <person name="Zeng Z."/>
        </authorList>
    </citation>
    <scope>NUCLEOTIDE SEQUENCE [LARGE SCALE GENOMIC DNA]</scope>
    <source>
        <strain evidence="6 7">20.1</strain>
    </source>
</reference>
<dbReference type="OrthoDB" id="5396311at2759"/>
<evidence type="ECO:0000313" key="7">
    <source>
        <dbReference type="Proteomes" id="UP000016801"/>
    </source>
</evidence>
<protein>
    <recommendedName>
        <fullName evidence="8">HTH CENPB-type domain-containing protein</fullName>
    </recommendedName>
</protein>
<evidence type="ECO:0000256" key="2">
    <source>
        <dbReference type="ARBA" id="ARBA00023242"/>
    </source>
</evidence>
<dbReference type="VEuPathDB" id="FungiDB:CPUR_05362"/>
<keyword evidence="2 3" id="KW-0539">Nucleus</keyword>
<dbReference type="eggNOG" id="KOG3105">
    <property type="taxonomic scope" value="Eukaryota"/>
</dbReference>
<dbReference type="EMBL" id="CAGA01000031">
    <property type="protein sequence ID" value="CCE31509.1"/>
    <property type="molecule type" value="Genomic_DNA"/>
</dbReference>
<evidence type="ECO:0000313" key="6">
    <source>
        <dbReference type="EMBL" id="CCE31509.1"/>
    </source>
</evidence>
<feature type="domain" description="HTH psq-type" evidence="4">
    <location>
        <begin position="1"/>
        <end position="46"/>
    </location>
</feature>
<dbReference type="AlphaFoldDB" id="M1WG67"/>
<dbReference type="Proteomes" id="UP000016801">
    <property type="component" value="Unassembled WGS sequence"/>
</dbReference>
<feature type="DNA-binding region" description="H-T-H motif" evidence="3">
    <location>
        <begin position="22"/>
        <end position="42"/>
    </location>
</feature>
<sequence length="146" mass="16245">MPSYTEEDIKNAIQAVLDGDSVRKAAAAYKIPESTLHHRLRRTKKISSAETSERRLSEDQEFNLTNWIIARAALGFPPTHQQLEDFTTSIVALGGDERPLGKHWVEGFLQRNPEVITDEGRVLDSKRINGAATEIAKGVSDLLAHL</sequence>
<evidence type="ECO:0000259" key="4">
    <source>
        <dbReference type="PROSITE" id="PS50960"/>
    </source>
</evidence>
<dbReference type="InterPro" id="IPR007889">
    <property type="entry name" value="HTH_Psq"/>
</dbReference>
<dbReference type="GO" id="GO:0003677">
    <property type="term" value="F:DNA binding"/>
    <property type="evidence" value="ECO:0007669"/>
    <property type="project" value="UniProtKB-UniRule"/>
</dbReference>
<comment type="caution">
    <text evidence="6">The sequence shown here is derived from an EMBL/GenBank/DDBJ whole genome shotgun (WGS) entry which is preliminary data.</text>
</comment>
<dbReference type="Pfam" id="PF05225">
    <property type="entry name" value="HTH_psq"/>
    <property type="match status" value="1"/>
</dbReference>
<comment type="subcellular location">
    <subcellularLocation>
        <location evidence="3">Nucleus</location>
    </subcellularLocation>
</comment>
<dbReference type="SMART" id="SM00674">
    <property type="entry name" value="CENPB"/>
    <property type="match status" value="1"/>
</dbReference>
<keyword evidence="7" id="KW-1185">Reference proteome</keyword>
<dbReference type="STRING" id="1111077.M1WG67"/>
<evidence type="ECO:0000256" key="3">
    <source>
        <dbReference type="PROSITE-ProRule" id="PRU00320"/>
    </source>
</evidence>
<dbReference type="InterPro" id="IPR009057">
    <property type="entry name" value="Homeodomain-like_sf"/>
</dbReference>
<name>M1WG67_CLAP2</name>
<evidence type="ECO:0008006" key="8">
    <source>
        <dbReference type="Google" id="ProtNLM"/>
    </source>
</evidence>
<proteinExistence type="predicted"/>
<keyword evidence="1 3" id="KW-0238">DNA-binding</keyword>
<gene>
    <name evidence="6" type="ORF">CPUR_05362</name>
</gene>
<organism evidence="6 7">
    <name type="scientific">Claviceps purpurea (strain 20.1)</name>
    <name type="common">Ergot fungus</name>
    <name type="synonym">Sphacelia segetum</name>
    <dbReference type="NCBI Taxonomy" id="1111077"/>
    <lineage>
        <taxon>Eukaryota</taxon>
        <taxon>Fungi</taxon>
        <taxon>Dikarya</taxon>
        <taxon>Ascomycota</taxon>
        <taxon>Pezizomycotina</taxon>
        <taxon>Sordariomycetes</taxon>
        <taxon>Hypocreomycetidae</taxon>
        <taxon>Hypocreales</taxon>
        <taxon>Clavicipitaceae</taxon>
        <taxon>Claviceps</taxon>
    </lineage>
</organism>
<dbReference type="HOGENOM" id="CLU_013929_8_2_1"/>
<dbReference type="Pfam" id="PF03221">
    <property type="entry name" value="HTH_Tnp_Tc5"/>
    <property type="match status" value="1"/>
</dbReference>
<evidence type="ECO:0000256" key="1">
    <source>
        <dbReference type="ARBA" id="ARBA00023125"/>
    </source>
</evidence>
<dbReference type="InterPro" id="IPR006600">
    <property type="entry name" value="HTH_CenpB_DNA-bd_dom"/>
</dbReference>